<dbReference type="FunFam" id="3.90.650.10:FF:000001">
    <property type="entry name" value="Phosphoribosylformylglycinamidine cyclo-ligase"/>
    <property type="match status" value="1"/>
</dbReference>
<protein>
    <recommendedName>
        <fullName evidence="4 12">Phosphoribosylformylglycinamidine cyclo-ligase</fullName>
        <ecNumber evidence="3 12">6.3.3.1</ecNumber>
    </recommendedName>
    <alternativeName>
        <fullName evidence="9 12">AIR synthase</fullName>
    </alternativeName>
    <alternativeName>
        <fullName evidence="10 12">AIRS</fullName>
    </alternativeName>
    <alternativeName>
        <fullName evidence="8 12">Phosphoribosyl-aminoimidazole synthetase</fullName>
    </alternativeName>
</protein>
<keyword evidence="6 12" id="KW-0547">Nucleotide-binding</keyword>
<feature type="domain" description="PurM-like N-terminal" evidence="13">
    <location>
        <begin position="62"/>
        <end position="167"/>
    </location>
</feature>
<evidence type="ECO:0000256" key="1">
    <source>
        <dbReference type="ARBA" id="ARBA00004686"/>
    </source>
</evidence>
<dbReference type="GO" id="GO:0005829">
    <property type="term" value="C:cytosol"/>
    <property type="evidence" value="ECO:0007669"/>
    <property type="project" value="TreeGrafter"/>
</dbReference>
<proteinExistence type="inferred from homology"/>
<comment type="caution">
    <text evidence="15">The sequence shown here is derived from an EMBL/GenBank/DDBJ whole genome shotgun (WGS) entry which is preliminary data.</text>
</comment>
<reference evidence="15" key="1">
    <citation type="submission" date="2020-10" db="EMBL/GenBank/DDBJ databases">
        <authorList>
            <person name="Gilroy R."/>
        </authorList>
    </citation>
    <scope>NUCLEOTIDE SEQUENCE</scope>
    <source>
        <strain evidence="15">CHK176-22527</strain>
    </source>
</reference>
<dbReference type="HAMAP" id="MF_00741">
    <property type="entry name" value="AIRS"/>
    <property type="match status" value="1"/>
</dbReference>
<evidence type="ECO:0000256" key="9">
    <source>
        <dbReference type="ARBA" id="ARBA00032931"/>
    </source>
</evidence>
<keyword evidence="12" id="KW-0963">Cytoplasm</keyword>
<dbReference type="EC" id="6.3.3.1" evidence="3 12"/>
<evidence type="ECO:0000313" key="15">
    <source>
        <dbReference type="EMBL" id="HIT98986.1"/>
    </source>
</evidence>
<dbReference type="PANTHER" id="PTHR10520:SF12">
    <property type="entry name" value="TRIFUNCTIONAL PURINE BIOSYNTHETIC PROTEIN ADENOSINE-3"/>
    <property type="match status" value="1"/>
</dbReference>
<feature type="domain" description="PurM-like C-terminal" evidence="14">
    <location>
        <begin position="179"/>
        <end position="343"/>
    </location>
</feature>
<keyword evidence="7 12" id="KW-0067">ATP-binding</keyword>
<dbReference type="GO" id="GO:0004637">
    <property type="term" value="F:phosphoribosylamine-glycine ligase activity"/>
    <property type="evidence" value="ECO:0007669"/>
    <property type="project" value="TreeGrafter"/>
</dbReference>
<dbReference type="InterPro" id="IPR036676">
    <property type="entry name" value="PurM-like_C_sf"/>
</dbReference>
<dbReference type="GO" id="GO:0006189">
    <property type="term" value="P:'de novo' IMP biosynthetic process"/>
    <property type="evidence" value="ECO:0007669"/>
    <property type="project" value="UniProtKB-UniRule"/>
</dbReference>
<comment type="subcellular location">
    <subcellularLocation>
        <location evidence="12">Cytoplasm</location>
    </subcellularLocation>
</comment>
<dbReference type="InterPro" id="IPR036921">
    <property type="entry name" value="PurM-like_N_sf"/>
</dbReference>
<evidence type="ECO:0000256" key="6">
    <source>
        <dbReference type="ARBA" id="ARBA00022741"/>
    </source>
</evidence>
<evidence type="ECO:0000256" key="12">
    <source>
        <dbReference type="HAMAP-Rule" id="MF_00741"/>
    </source>
</evidence>
<dbReference type="Pfam" id="PF00586">
    <property type="entry name" value="AIRS"/>
    <property type="match status" value="1"/>
</dbReference>
<accession>A0A9D1HBK1</accession>
<evidence type="ECO:0000313" key="16">
    <source>
        <dbReference type="Proteomes" id="UP000824159"/>
    </source>
</evidence>
<comment type="similarity">
    <text evidence="2 12">Belongs to the AIR synthase family.</text>
</comment>
<dbReference type="NCBIfam" id="TIGR00878">
    <property type="entry name" value="purM"/>
    <property type="match status" value="1"/>
</dbReference>
<dbReference type="EMBL" id="DVLX01000024">
    <property type="protein sequence ID" value="HIT98986.1"/>
    <property type="molecule type" value="Genomic_DNA"/>
</dbReference>
<evidence type="ECO:0000256" key="10">
    <source>
        <dbReference type="ARBA" id="ARBA00033093"/>
    </source>
</evidence>
<dbReference type="InterPro" id="IPR010918">
    <property type="entry name" value="PurM-like_C_dom"/>
</dbReference>
<evidence type="ECO:0000256" key="7">
    <source>
        <dbReference type="ARBA" id="ARBA00022840"/>
    </source>
</evidence>
<dbReference type="FunFam" id="3.30.1330.10:FF:000001">
    <property type="entry name" value="Phosphoribosylformylglycinamidine cyclo-ligase"/>
    <property type="match status" value="1"/>
</dbReference>
<dbReference type="SUPFAM" id="SSF55326">
    <property type="entry name" value="PurM N-terminal domain-like"/>
    <property type="match status" value="1"/>
</dbReference>
<name>A0A9D1HBK1_9FIRM</name>
<dbReference type="Gene3D" id="3.30.1330.10">
    <property type="entry name" value="PurM-like, N-terminal domain"/>
    <property type="match status" value="1"/>
</dbReference>
<evidence type="ECO:0000256" key="8">
    <source>
        <dbReference type="ARBA" id="ARBA00031908"/>
    </source>
</evidence>
<dbReference type="SUPFAM" id="SSF56042">
    <property type="entry name" value="PurM C-terminal domain-like"/>
    <property type="match status" value="1"/>
</dbReference>
<organism evidence="15 16">
    <name type="scientific">Candidatus Allocopromorpha excrementavium</name>
    <dbReference type="NCBI Taxonomy" id="2840741"/>
    <lineage>
        <taxon>Bacteria</taxon>
        <taxon>Bacillati</taxon>
        <taxon>Bacillota</taxon>
        <taxon>Clostridia</taxon>
        <taxon>Eubacteriales</taxon>
        <taxon>Eubacteriaceae</taxon>
        <taxon>Eubacteriaceae incertae sedis</taxon>
        <taxon>Candidatus Allocopromorpha</taxon>
    </lineage>
</organism>
<dbReference type="GO" id="GO:0005524">
    <property type="term" value="F:ATP binding"/>
    <property type="evidence" value="ECO:0007669"/>
    <property type="project" value="UniProtKB-KW"/>
</dbReference>
<evidence type="ECO:0000256" key="11">
    <source>
        <dbReference type="ARBA" id="ARBA00049057"/>
    </source>
</evidence>
<evidence type="ECO:0000256" key="2">
    <source>
        <dbReference type="ARBA" id="ARBA00010280"/>
    </source>
</evidence>
<dbReference type="GO" id="GO:0004641">
    <property type="term" value="F:phosphoribosylformylglycinamidine cyclo-ligase activity"/>
    <property type="evidence" value="ECO:0007669"/>
    <property type="project" value="UniProtKB-UniRule"/>
</dbReference>
<evidence type="ECO:0000256" key="4">
    <source>
        <dbReference type="ARBA" id="ARBA00020367"/>
    </source>
</evidence>
<dbReference type="Pfam" id="PF02769">
    <property type="entry name" value="AIRS_C"/>
    <property type="match status" value="1"/>
</dbReference>
<comment type="pathway">
    <text evidence="1 12">Purine metabolism; IMP biosynthesis via de novo pathway; 5-amino-1-(5-phospho-D-ribosyl)imidazole from N(2)-formyl-N(1)-(5-phospho-D-ribosyl)glycinamide: step 2/2.</text>
</comment>
<evidence type="ECO:0000256" key="5">
    <source>
        <dbReference type="ARBA" id="ARBA00022598"/>
    </source>
</evidence>
<reference evidence="15" key="2">
    <citation type="journal article" date="2021" name="PeerJ">
        <title>Extensive microbial diversity within the chicken gut microbiome revealed by metagenomics and culture.</title>
        <authorList>
            <person name="Gilroy R."/>
            <person name="Ravi A."/>
            <person name="Getino M."/>
            <person name="Pursley I."/>
            <person name="Horton D.L."/>
            <person name="Alikhan N.F."/>
            <person name="Baker D."/>
            <person name="Gharbi K."/>
            <person name="Hall N."/>
            <person name="Watson M."/>
            <person name="Adriaenssens E.M."/>
            <person name="Foster-Nyarko E."/>
            <person name="Jarju S."/>
            <person name="Secka A."/>
            <person name="Antonio M."/>
            <person name="Oren A."/>
            <person name="Chaudhuri R.R."/>
            <person name="La Ragione R."/>
            <person name="Hildebrand F."/>
            <person name="Pallen M.J."/>
        </authorList>
    </citation>
    <scope>NUCLEOTIDE SEQUENCE</scope>
    <source>
        <strain evidence="15">CHK176-22527</strain>
    </source>
</reference>
<dbReference type="InterPro" id="IPR016188">
    <property type="entry name" value="PurM-like_N"/>
</dbReference>
<dbReference type="AlphaFoldDB" id="A0A9D1HBK1"/>
<sequence length="361" mass="38701">MANSDDRKLTYKDAGVDTKEGERAVSLMKEHVKSTFNENVLTGLGSFGSLFSLDISAMKQPVLVSGTDGVGTKLKIAFMTDIHDTVGIDCVAMCANDVLCQGAKPLFFLDYIATGKVKAEKIAGIVKGVADGCRQSGCALVGGETAEMPDFYGDGEYDIAGFCVGVVDREKIITGDRIEAGNKIVGIASSGIHSNGYSLVRKVFFDKMGMDAGDYVDELGETLGEALLKPTKIYADACSAVLSDFDVKGIVHITGGGFYENIPRILPEGIAADIDAGTWDMPAVFDYIQKCGDIERREMFSTYNMGIGMMMAVEEKDAEKVAEAVRNAGYDAWVIGEMTAAEKDENGEEIKVVVRENGKTV</sequence>
<comment type="catalytic activity">
    <reaction evidence="11 12">
        <text>2-formamido-N(1)-(5-O-phospho-beta-D-ribosyl)acetamidine + ATP = 5-amino-1-(5-phospho-beta-D-ribosyl)imidazole + ADP + phosphate + H(+)</text>
        <dbReference type="Rhea" id="RHEA:23032"/>
        <dbReference type="ChEBI" id="CHEBI:15378"/>
        <dbReference type="ChEBI" id="CHEBI:30616"/>
        <dbReference type="ChEBI" id="CHEBI:43474"/>
        <dbReference type="ChEBI" id="CHEBI:137981"/>
        <dbReference type="ChEBI" id="CHEBI:147287"/>
        <dbReference type="ChEBI" id="CHEBI:456216"/>
        <dbReference type="EC" id="6.3.3.1"/>
    </reaction>
</comment>
<evidence type="ECO:0000259" key="13">
    <source>
        <dbReference type="Pfam" id="PF00586"/>
    </source>
</evidence>
<dbReference type="GO" id="GO:0046084">
    <property type="term" value="P:adenine biosynthetic process"/>
    <property type="evidence" value="ECO:0007669"/>
    <property type="project" value="TreeGrafter"/>
</dbReference>
<keyword evidence="12" id="KW-0658">Purine biosynthesis</keyword>
<gene>
    <name evidence="12" type="primary">purM</name>
    <name evidence="15" type="ORF">IAD12_01885</name>
</gene>
<keyword evidence="5 12" id="KW-0436">Ligase</keyword>
<evidence type="ECO:0000259" key="14">
    <source>
        <dbReference type="Pfam" id="PF02769"/>
    </source>
</evidence>
<dbReference type="Gene3D" id="3.90.650.10">
    <property type="entry name" value="PurM-like C-terminal domain"/>
    <property type="match status" value="1"/>
</dbReference>
<dbReference type="Proteomes" id="UP000824159">
    <property type="component" value="Unassembled WGS sequence"/>
</dbReference>
<dbReference type="InterPro" id="IPR004733">
    <property type="entry name" value="PurM_cligase"/>
</dbReference>
<dbReference type="CDD" id="cd02196">
    <property type="entry name" value="PurM"/>
    <property type="match status" value="1"/>
</dbReference>
<evidence type="ECO:0000256" key="3">
    <source>
        <dbReference type="ARBA" id="ARBA00013047"/>
    </source>
</evidence>
<dbReference type="PANTHER" id="PTHR10520">
    <property type="entry name" value="TRIFUNCTIONAL PURINE BIOSYNTHETIC PROTEIN ADENOSINE-3-RELATED"/>
    <property type="match status" value="1"/>
</dbReference>